<dbReference type="Gene3D" id="1.10.10.60">
    <property type="entry name" value="Homeodomain-like"/>
    <property type="match status" value="1"/>
</dbReference>
<feature type="domain" description="HTH myb-type" evidence="6">
    <location>
        <begin position="246"/>
        <end position="306"/>
    </location>
</feature>
<dbReference type="KEGG" id="pda:103715419"/>
<feature type="compositionally biased region" description="Basic and acidic residues" evidence="5">
    <location>
        <begin position="406"/>
        <end position="418"/>
    </location>
</feature>
<dbReference type="AlphaFoldDB" id="A0A8B7CL62"/>
<dbReference type="InterPro" id="IPR025756">
    <property type="entry name" value="Myb_CC_LHEQLE"/>
</dbReference>
<feature type="compositionally biased region" description="Polar residues" evidence="5">
    <location>
        <begin position="471"/>
        <end position="480"/>
    </location>
</feature>
<dbReference type="OrthoDB" id="551907at2759"/>
<keyword evidence="2" id="KW-0238">DNA-binding</keyword>
<reference evidence="7" key="1">
    <citation type="journal article" date="2019" name="Nat. Commun.">
        <title>Genome-wide association mapping of date palm fruit traits.</title>
        <authorList>
            <person name="Hazzouri K.M."/>
            <person name="Gros-Balthazard M."/>
            <person name="Flowers J.M."/>
            <person name="Copetti D."/>
            <person name="Lemansour A."/>
            <person name="Lebrun M."/>
            <person name="Masmoudi K."/>
            <person name="Ferrand S."/>
            <person name="Dhar M.I."/>
            <person name="Fresquez Z.A."/>
            <person name="Rosas U."/>
            <person name="Zhang J."/>
            <person name="Talag J."/>
            <person name="Lee S."/>
            <person name="Kudrna D."/>
            <person name="Powell R.F."/>
            <person name="Leitch I.J."/>
            <person name="Krueger R.R."/>
            <person name="Wing R.A."/>
            <person name="Amiri K.M.A."/>
            <person name="Purugganan M.D."/>
        </authorList>
    </citation>
    <scope>NUCLEOTIDE SEQUENCE [LARGE SCALE GENOMIC DNA]</scope>
    <source>
        <strain evidence="7">cv. Khalas</strain>
    </source>
</reference>
<dbReference type="Proteomes" id="UP000228380">
    <property type="component" value="Chromosome 2"/>
</dbReference>
<dbReference type="Pfam" id="PF14379">
    <property type="entry name" value="Myb_CC_LHEQLE"/>
    <property type="match status" value="1"/>
</dbReference>
<keyword evidence="7" id="KW-1185">Reference proteome</keyword>
<feature type="region of interest" description="Disordered" evidence="5">
    <location>
        <begin position="303"/>
        <end position="324"/>
    </location>
</feature>
<evidence type="ECO:0000313" key="8">
    <source>
        <dbReference type="RefSeq" id="XP_008801249.2"/>
    </source>
</evidence>
<dbReference type="GO" id="GO:0003700">
    <property type="term" value="F:DNA-binding transcription factor activity"/>
    <property type="evidence" value="ECO:0007669"/>
    <property type="project" value="InterPro"/>
</dbReference>
<feature type="compositionally biased region" description="Basic and acidic residues" evidence="5">
    <location>
        <begin position="434"/>
        <end position="451"/>
    </location>
</feature>
<evidence type="ECO:0000256" key="5">
    <source>
        <dbReference type="SAM" id="MobiDB-lite"/>
    </source>
</evidence>
<evidence type="ECO:0000256" key="4">
    <source>
        <dbReference type="ARBA" id="ARBA00023242"/>
    </source>
</evidence>
<name>A0A8B7CL62_PHODC</name>
<dbReference type="PANTHER" id="PTHR31499">
    <property type="entry name" value="MYB FAMILY TRANSCRIPTION FACTOR PHL11"/>
    <property type="match status" value="1"/>
</dbReference>
<dbReference type="InterPro" id="IPR001005">
    <property type="entry name" value="SANT/Myb"/>
</dbReference>
<dbReference type="RefSeq" id="XP_008801249.2">
    <property type="nucleotide sequence ID" value="XM_008803027.4"/>
</dbReference>
<dbReference type="Pfam" id="PF00249">
    <property type="entry name" value="Myb_DNA-binding"/>
    <property type="match status" value="1"/>
</dbReference>
<evidence type="ECO:0000259" key="6">
    <source>
        <dbReference type="PROSITE" id="PS51294"/>
    </source>
</evidence>
<evidence type="ECO:0000256" key="1">
    <source>
        <dbReference type="ARBA" id="ARBA00023015"/>
    </source>
</evidence>
<dbReference type="PROSITE" id="PS51294">
    <property type="entry name" value="HTH_MYB"/>
    <property type="match status" value="1"/>
</dbReference>
<keyword evidence="3" id="KW-0804">Transcription</keyword>
<dbReference type="GO" id="GO:0003677">
    <property type="term" value="F:DNA binding"/>
    <property type="evidence" value="ECO:0007669"/>
    <property type="project" value="UniProtKB-KW"/>
</dbReference>
<feature type="region of interest" description="Disordered" evidence="5">
    <location>
        <begin position="385"/>
        <end position="480"/>
    </location>
</feature>
<evidence type="ECO:0000256" key="2">
    <source>
        <dbReference type="ARBA" id="ARBA00023125"/>
    </source>
</evidence>
<evidence type="ECO:0000313" key="7">
    <source>
        <dbReference type="Proteomes" id="UP000228380"/>
    </source>
</evidence>
<proteinExistence type="predicted"/>
<feature type="compositionally biased region" description="Polar residues" evidence="5">
    <location>
        <begin position="396"/>
        <end position="405"/>
    </location>
</feature>
<dbReference type="SUPFAM" id="SSF46689">
    <property type="entry name" value="Homeodomain-like"/>
    <property type="match status" value="1"/>
</dbReference>
<sequence length="480" mass="52770">METQRVKNFNVKHFRSTGNSEVMSSSLPVLPAPFEKKFPKLPDSQQLSVERELRSSPIIPHHTPFVSNSGVVGPLYSSASGFSSDLHFSSVSPNVRHPNGSSFVSRSSNVGISFPSTPSHSGAFQSSTVNHPRESTKVTWCPEPIQSMIDYSDNITDGNNEIQNSCDVVSDDFAKQNEWWTDLMNEDWKDILNETSATVSQPKAMQSAAQASPSISAHQPQIHQVVPSQSGEICTVSNSSSAANATTTKPRMRWTPELHECFVDAVNQLGGSEKATPKGVLKLMKVEGLTIYHVKSHLQKYRTARYRPDSSEGASEKMVTPQQEVSSLDLKTSINLTEALQLQMEVQKQLHEQLEVQRNLQLRIEEQGRYLQMMFEKQCKSGIDKLQAPSTKEEPSTVSSDQTYSADKELSGKVRGESGNDPADTEIAEGSRQVGDKQKMPEAESCNERESNTVSGSHSPPCKRARGPDGESSTPTSALD</sequence>
<dbReference type="InterPro" id="IPR006447">
    <property type="entry name" value="Myb_dom_plants"/>
</dbReference>
<protein>
    <submittedName>
        <fullName evidence="8">Protein PHOSPHATE STARVATION RESPONSE 2-like</fullName>
    </submittedName>
</protein>
<dbReference type="PANTHER" id="PTHR31499:SF80">
    <property type="entry name" value="HTH MYB-TYPE DOMAIN-CONTAINING PROTEIN"/>
    <property type="match status" value="1"/>
</dbReference>
<evidence type="ECO:0000256" key="3">
    <source>
        <dbReference type="ARBA" id="ARBA00023163"/>
    </source>
</evidence>
<organism evidence="7 8">
    <name type="scientific">Phoenix dactylifera</name>
    <name type="common">Date palm</name>
    <dbReference type="NCBI Taxonomy" id="42345"/>
    <lineage>
        <taxon>Eukaryota</taxon>
        <taxon>Viridiplantae</taxon>
        <taxon>Streptophyta</taxon>
        <taxon>Embryophyta</taxon>
        <taxon>Tracheophyta</taxon>
        <taxon>Spermatophyta</taxon>
        <taxon>Magnoliopsida</taxon>
        <taxon>Liliopsida</taxon>
        <taxon>Arecaceae</taxon>
        <taxon>Coryphoideae</taxon>
        <taxon>Phoeniceae</taxon>
        <taxon>Phoenix</taxon>
    </lineage>
</organism>
<keyword evidence="4" id="KW-0539">Nucleus</keyword>
<dbReference type="GeneID" id="103715419"/>
<gene>
    <name evidence="8" type="primary">LOC103715419</name>
</gene>
<dbReference type="InterPro" id="IPR046955">
    <property type="entry name" value="PHR1-like"/>
</dbReference>
<dbReference type="NCBIfam" id="TIGR01557">
    <property type="entry name" value="myb_SHAQKYF"/>
    <property type="match status" value="1"/>
</dbReference>
<reference evidence="8" key="2">
    <citation type="submission" date="2025-08" db="UniProtKB">
        <authorList>
            <consortium name="RefSeq"/>
        </authorList>
    </citation>
    <scope>IDENTIFICATION</scope>
    <source>
        <tissue evidence="8">Young leaves</tissue>
    </source>
</reference>
<dbReference type="InterPro" id="IPR017930">
    <property type="entry name" value="Myb_dom"/>
</dbReference>
<accession>A0A8B7CL62</accession>
<dbReference type="InterPro" id="IPR009057">
    <property type="entry name" value="Homeodomain-like_sf"/>
</dbReference>
<keyword evidence="1" id="KW-0805">Transcription regulation</keyword>
<dbReference type="FunFam" id="1.10.10.60:FF:000002">
    <property type="entry name" value="Myb family transcription factor"/>
    <property type="match status" value="1"/>
</dbReference>